<evidence type="ECO:0000313" key="14">
    <source>
        <dbReference type="Ensembl" id="ENSNNAP00000027936.1"/>
    </source>
</evidence>
<keyword evidence="7 11" id="KW-0297">G-protein coupled receptor</keyword>
<evidence type="ECO:0000256" key="8">
    <source>
        <dbReference type="ARBA" id="ARBA00023136"/>
    </source>
</evidence>
<keyword evidence="6 12" id="KW-1133">Transmembrane helix</keyword>
<dbReference type="Gene3D" id="1.20.1070.10">
    <property type="entry name" value="Rhodopsin 7-helix transmembrane proteins"/>
    <property type="match status" value="2"/>
</dbReference>
<evidence type="ECO:0000256" key="3">
    <source>
        <dbReference type="ARBA" id="ARBA00022606"/>
    </source>
</evidence>
<evidence type="ECO:0000256" key="10">
    <source>
        <dbReference type="ARBA" id="ARBA00023224"/>
    </source>
</evidence>
<accession>A0A8C6YEY1</accession>
<feature type="transmembrane region" description="Helical" evidence="12">
    <location>
        <begin position="361"/>
        <end position="383"/>
    </location>
</feature>
<comment type="similarity">
    <text evidence="11">Belongs to the G-protein coupled receptor 1 family.</text>
</comment>
<protein>
    <recommendedName>
        <fullName evidence="13">G-protein coupled receptors family 1 profile domain-containing protein</fullName>
    </recommendedName>
</protein>
<feature type="domain" description="G-protein coupled receptors family 1 profile" evidence="13">
    <location>
        <begin position="42"/>
        <end position="447"/>
    </location>
</feature>
<feature type="transmembrane region" description="Helical" evidence="12">
    <location>
        <begin position="62"/>
        <end position="83"/>
    </location>
</feature>
<dbReference type="OrthoDB" id="6145535at2759"/>
<evidence type="ECO:0000256" key="12">
    <source>
        <dbReference type="SAM" id="Phobius"/>
    </source>
</evidence>
<comment type="subcellular location">
    <subcellularLocation>
        <location evidence="1">Cell membrane</location>
        <topology evidence="1">Multi-pass membrane protein</topology>
    </subcellularLocation>
</comment>
<keyword evidence="2" id="KW-1003">Cell membrane</keyword>
<evidence type="ECO:0000313" key="15">
    <source>
        <dbReference type="Proteomes" id="UP000694559"/>
    </source>
</evidence>
<sequence length="479" mass="53870">MEGVNQTLQVTEFLFLGFSGMPRGRPFLFLLFLAIYLITLAANSMIFILIQLDSRLHNPMYYFLSHLSCLDICYSSVTLPTILVNLLRQQPTISYKDCMAQMFFLMTCAGSEGAMLAVMAYDRYAAICEPLHYSQLMSREVRVPLAMTSWIWGLLNSAIHIVLATYLIFCGANQIHHIFCDIPPLLKIACSDTYVNEMALHTATVFVGLSPFLLIVISYVYILSTILKIRSSSGRQKTFSTCAAHLITVIMFFLIACMFFLMSFAGTESALLAVMAYDRYAAICEPLRYTQLMSKCVRVPLATASWIWGLVDSAIHTTLTTDLAFCGNNQIHHIFCDVPPLLKIACSDTHINEMTLHTASIFVGLSPFLLVVISYVYILSTILKIRSSTGRRKTFSTCAAHLITVILYYGMINLNYNRPSVGYSLGMDTLVSILYCVVTPMLNPLIYSLRNKEVKGALQKLLTVWNRKYIPFIFSSETD</sequence>
<dbReference type="Pfam" id="PF13853">
    <property type="entry name" value="7tm_4"/>
    <property type="match status" value="2"/>
</dbReference>
<keyword evidence="15" id="KW-1185">Reference proteome</keyword>
<dbReference type="SUPFAM" id="SSF81321">
    <property type="entry name" value="Family A G protein-coupled receptor-like"/>
    <property type="match status" value="2"/>
</dbReference>
<proteinExistence type="inferred from homology"/>
<evidence type="ECO:0000256" key="4">
    <source>
        <dbReference type="ARBA" id="ARBA00022692"/>
    </source>
</evidence>
<name>A0A8C6YEY1_NAJNA</name>
<feature type="transmembrane region" description="Helical" evidence="12">
    <location>
        <begin position="432"/>
        <end position="449"/>
    </location>
</feature>
<evidence type="ECO:0000256" key="7">
    <source>
        <dbReference type="ARBA" id="ARBA00023040"/>
    </source>
</evidence>
<dbReference type="PRINTS" id="PR00237">
    <property type="entry name" value="GPCRRHODOPSN"/>
</dbReference>
<keyword evidence="5" id="KW-0552">Olfaction</keyword>
<evidence type="ECO:0000256" key="11">
    <source>
        <dbReference type="RuleBase" id="RU000688"/>
    </source>
</evidence>
<dbReference type="GO" id="GO:0004930">
    <property type="term" value="F:G protein-coupled receptor activity"/>
    <property type="evidence" value="ECO:0007669"/>
    <property type="project" value="UniProtKB-KW"/>
</dbReference>
<dbReference type="GO" id="GO:0005886">
    <property type="term" value="C:plasma membrane"/>
    <property type="evidence" value="ECO:0007669"/>
    <property type="project" value="UniProtKB-SubCell"/>
</dbReference>
<evidence type="ECO:0000256" key="5">
    <source>
        <dbReference type="ARBA" id="ARBA00022725"/>
    </source>
</evidence>
<keyword evidence="10 11" id="KW-0807">Transducer</keyword>
<dbReference type="PANTHER" id="PTHR26452">
    <property type="entry name" value="OLFACTORY RECEPTOR"/>
    <property type="match status" value="1"/>
</dbReference>
<evidence type="ECO:0000256" key="6">
    <source>
        <dbReference type="ARBA" id="ARBA00022989"/>
    </source>
</evidence>
<feature type="transmembrane region" description="Helical" evidence="12">
    <location>
        <begin position="243"/>
        <end position="265"/>
    </location>
</feature>
<dbReference type="FunFam" id="1.20.1070.10:FF:000001">
    <property type="entry name" value="Olfactory receptor"/>
    <property type="match status" value="1"/>
</dbReference>
<dbReference type="Proteomes" id="UP000694559">
    <property type="component" value="Unplaced"/>
</dbReference>
<feature type="transmembrane region" description="Helical" evidence="12">
    <location>
        <begin position="27"/>
        <end position="50"/>
    </location>
</feature>
<evidence type="ECO:0000256" key="1">
    <source>
        <dbReference type="ARBA" id="ARBA00004651"/>
    </source>
</evidence>
<evidence type="ECO:0000256" key="9">
    <source>
        <dbReference type="ARBA" id="ARBA00023170"/>
    </source>
</evidence>
<keyword evidence="8 12" id="KW-0472">Membrane</keyword>
<feature type="transmembrane region" description="Helical" evidence="12">
    <location>
        <begin position="103"/>
        <end position="122"/>
    </location>
</feature>
<keyword evidence="9 11" id="KW-0675">Receptor</keyword>
<keyword evidence="3" id="KW-0716">Sensory transduction</keyword>
<dbReference type="GeneTree" id="ENSGT01140000282524"/>
<dbReference type="InterPro" id="IPR050516">
    <property type="entry name" value="Olfactory_GPCR"/>
</dbReference>
<evidence type="ECO:0000259" key="13">
    <source>
        <dbReference type="PROSITE" id="PS50262"/>
    </source>
</evidence>
<feature type="transmembrane region" description="Helical" evidence="12">
    <location>
        <begin position="203"/>
        <end position="222"/>
    </location>
</feature>
<dbReference type="InterPro" id="IPR000725">
    <property type="entry name" value="Olfact_rcpt"/>
</dbReference>
<dbReference type="PROSITE" id="PS00237">
    <property type="entry name" value="G_PROTEIN_RECEP_F1_1"/>
    <property type="match status" value="2"/>
</dbReference>
<feature type="transmembrane region" description="Helical" evidence="12">
    <location>
        <begin position="395"/>
        <end position="412"/>
    </location>
</feature>
<reference evidence="14" key="2">
    <citation type="submission" date="2025-09" db="UniProtKB">
        <authorList>
            <consortium name="Ensembl"/>
        </authorList>
    </citation>
    <scope>IDENTIFICATION</scope>
</reference>
<dbReference type="GO" id="GO:0004984">
    <property type="term" value="F:olfactory receptor activity"/>
    <property type="evidence" value="ECO:0007669"/>
    <property type="project" value="InterPro"/>
</dbReference>
<dbReference type="OMA" id="ASHIHHI"/>
<organism evidence="14 15">
    <name type="scientific">Naja naja</name>
    <name type="common">Indian cobra</name>
    <dbReference type="NCBI Taxonomy" id="35670"/>
    <lineage>
        <taxon>Eukaryota</taxon>
        <taxon>Metazoa</taxon>
        <taxon>Chordata</taxon>
        <taxon>Craniata</taxon>
        <taxon>Vertebrata</taxon>
        <taxon>Euteleostomi</taxon>
        <taxon>Lepidosauria</taxon>
        <taxon>Squamata</taxon>
        <taxon>Bifurcata</taxon>
        <taxon>Unidentata</taxon>
        <taxon>Episquamata</taxon>
        <taxon>Toxicofera</taxon>
        <taxon>Serpentes</taxon>
        <taxon>Colubroidea</taxon>
        <taxon>Elapidae</taxon>
        <taxon>Elapinae</taxon>
        <taxon>Naja</taxon>
    </lineage>
</organism>
<dbReference type="PRINTS" id="PR00245">
    <property type="entry name" value="OLFACTORYR"/>
</dbReference>
<keyword evidence="4 11" id="KW-0812">Transmembrane</keyword>
<reference evidence="14" key="1">
    <citation type="submission" date="2025-08" db="UniProtKB">
        <authorList>
            <consortium name="Ensembl"/>
        </authorList>
    </citation>
    <scope>IDENTIFICATION</scope>
</reference>
<dbReference type="Ensembl" id="ENSNNAT00000029265.1">
    <property type="protein sequence ID" value="ENSNNAP00000027936.1"/>
    <property type="gene ID" value="ENSNNAG00000018033.1"/>
</dbReference>
<evidence type="ECO:0000256" key="2">
    <source>
        <dbReference type="ARBA" id="ARBA00022475"/>
    </source>
</evidence>
<dbReference type="PROSITE" id="PS50262">
    <property type="entry name" value="G_PROTEIN_RECEP_F1_2"/>
    <property type="match status" value="1"/>
</dbReference>
<dbReference type="InterPro" id="IPR000276">
    <property type="entry name" value="GPCR_Rhodpsn"/>
</dbReference>
<dbReference type="FunFam" id="1.20.1070.10:FF:000015">
    <property type="entry name" value="Olfactory receptor"/>
    <property type="match status" value="1"/>
</dbReference>
<dbReference type="InterPro" id="IPR017452">
    <property type="entry name" value="GPCR_Rhodpsn_7TM"/>
</dbReference>
<dbReference type="AlphaFoldDB" id="A0A8C6YEY1"/>
<feature type="transmembrane region" description="Helical" evidence="12">
    <location>
        <begin position="143"/>
        <end position="169"/>
    </location>
</feature>